<evidence type="ECO:0000256" key="1">
    <source>
        <dbReference type="ARBA" id="ARBA00006295"/>
    </source>
</evidence>
<sequence length="286" mass="32300">MARRGLGRGLGALIPRIDKPSESESNVIVELPLDKIIPNKNQPRNKFNDQSLDELAESIKEFGVIQPIVVRRLDGEEKYEVVTGERRCRAIRKIGINTIPSIVVKDVDDISSLEMALIENLHRDDLSPMEKAYTFKQLIDEFKITHDKLSKRIGKSRASITNSLRLLSLPMEVQKLIDEEKISEGHARSILAIEGKEERVKIANLIVKNGLSVRDVERITAKKREPAGRKEAKKVLQLSKLPEISRRMSEYLGAPVKITMGRKKGKIAIEFGSIRDLERIVGKIVE</sequence>
<accession>X0ZWI6</accession>
<keyword evidence="3" id="KW-0238">DNA-binding</keyword>
<organism evidence="5">
    <name type="scientific">marine sediment metagenome</name>
    <dbReference type="NCBI Taxonomy" id="412755"/>
    <lineage>
        <taxon>unclassified sequences</taxon>
        <taxon>metagenomes</taxon>
        <taxon>ecological metagenomes</taxon>
    </lineage>
</organism>
<dbReference type="PANTHER" id="PTHR33375">
    <property type="entry name" value="CHROMOSOME-PARTITIONING PROTEIN PARB-RELATED"/>
    <property type="match status" value="1"/>
</dbReference>
<dbReference type="FunFam" id="1.10.10.2830:FF:000001">
    <property type="entry name" value="Chromosome partitioning protein ParB"/>
    <property type="match status" value="1"/>
</dbReference>
<dbReference type="Pfam" id="PF02195">
    <property type="entry name" value="ParB_N"/>
    <property type="match status" value="1"/>
</dbReference>
<dbReference type="Gene3D" id="1.10.10.2830">
    <property type="match status" value="1"/>
</dbReference>
<dbReference type="InterPro" id="IPR041468">
    <property type="entry name" value="HTH_ParB/Spo0J"/>
</dbReference>
<dbReference type="Pfam" id="PF23552">
    <property type="entry name" value="ParB_C"/>
    <property type="match status" value="1"/>
</dbReference>
<evidence type="ECO:0000256" key="3">
    <source>
        <dbReference type="ARBA" id="ARBA00023125"/>
    </source>
</evidence>
<dbReference type="GO" id="GO:0045881">
    <property type="term" value="P:positive regulation of sporulation resulting in formation of a cellular spore"/>
    <property type="evidence" value="ECO:0007669"/>
    <property type="project" value="TreeGrafter"/>
</dbReference>
<dbReference type="InterPro" id="IPR003115">
    <property type="entry name" value="ParB_N"/>
</dbReference>
<name>X0ZWI6_9ZZZZ</name>
<dbReference type="Gene3D" id="3.90.1530.30">
    <property type="match status" value="1"/>
</dbReference>
<dbReference type="CDD" id="cd16393">
    <property type="entry name" value="SPO0J_N"/>
    <property type="match status" value="1"/>
</dbReference>
<evidence type="ECO:0000256" key="2">
    <source>
        <dbReference type="ARBA" id="ARBA00022829"/>
    </source>
</evidence>
<protein>
    <recommendedName>
        <fullName evidence="4">ParB-like N-terminal domain-containing protein</fullName>
    </recommendedName>
</protein>
<comment type="caution">
    <text evidence="5">The sequence shown here is derived from an EMBL/GenBank/DDBJ whole genome shotgun (WGS) entry which is preliminary data.</text>
</comment>
<dbReference type="FunFam" id="3.90.1530.30:FF:000001">
    <property type="entry name" value="Chromosome partitioning protein ParB"/>
    <property type="match status" value="1"/>
</dbReference>
<keyword evidence="2" id="KW-0159">Chromosome partition</keyword>
<dbReference type="InterPro" id="IPR057240">
    <property type="entry name" value="ParB_dimer_C"/>
</dbReference>
<evidence type="ECO:0000313" key="5">
    <source>
        <dbReference type="EMBL" id="GAG64843.1"/>
    </source>
</evidence>
<dbReference type="InterPro" id="IPR004437">
    <property type="entry name" value="ParB/RepB/Spo0J"/>
</dbReference>
<dbReference type="PANTHER" id="PTHR33375:SF1">
    <property type="entry name" value="CHROMOSOME-PARTITIONING PROTEIN PARB-RELATED"/>
    <property type="match status" value="1"/>
</dbReference>
<feature type="domain" description="ParB-like N-terminal" evidence="4">
    <location>
        <begin position="29"/>
        <end position="121"/>
    </location>
</feature>
<dbReference type="InterPro" id="IPR050336">
    <property type="entry name" value="Chromosome_partition/occlusion"/>
</dbReference>
<dbReference type="AlphaFoldDB" id="X0ZWI6"/>
<comment type="similarity">
    <text evidence="1">Belongs to the ParB family.</text>
</comment>
<dbReference type="Pfam" id="PF17762">
    <property type="entry name" value="HTH_ParB"/>
    <property type="match status" value="1"/>
</dbReference>
<reference evidence="5" key="1">
    <citation type="journal article" date="2014" name="Front. Microbiol.">
        <title>High frequency of phylogenetically diverse reductive dehalogenase-homologous genes in deep subseafloor sedimentary metagenomes.</title>
        <authorList>
            <person name="Kawai M."/>
            <person name="Futagami T."/>
            <person name="Toyoda A."/>
            <person name="Takaki Y."/>
            <person name="Nishi S."/>
            <person name="Hori S."/>
            <person name="Arai W."/>
            <person name="Tsubouchi T."/>
            <person name="Morono Y."/>
            <person name="Uchiyama I."/>
            <person name="Ito T."/>
            <person name="Fujiyama A."/>
            <person name="Inagaki F."/>
            <person name="Takami H."/>
        </authorList>
    </citation>
    <scope>NUCLEOTIDE SEQUENCE</scope>
    <source>
        <strain evidence="5">Expedition CK06-06</strain>
    </source>
</reference>
<dbReference type="SUPFAM" id="SSF110849">
    <property type="entry name" value="ParB/Sulfiredoxin"/>
    <property type="match status" value="1"/>
</dbReference>
<dbReference type="SMART" id="SM00470">
    <property type="entry name" value="ParB"/>
    <property type="match status" value="1"/>
</dbReference>
<gene>
    <name evidence="5" type="ORF">S01H4_00758</name>
</gene>
<dbReference type="EMBL" id="BART01000115">
    <property type="protein sequence ID" value="GAG64843.1"/>
    <property type="molecule type" value="Genomic_DNA"/>
</dbReference>
<dbReference type="GO" id="GO:0005694">
    <property type="term" value="C:chromosome"/>
    <property type="evidence" value="ECO:0007669"/>
    <property type="project" value="TreeGrafter"/>
</dbReference>
<evidence type="ECO:0000259" key="4">
    <source>
        <dbReference type="SMART" id="SM00470"/>
    </source>
</evidence>
<dbReference type="InterPro" id="IPR036086">
    <property type="entry name" value="ParB/Sulfiredoxin_sf"/>
</dbReference>
<dbReference type="GO" id="GO:0007059">
    <property type="term" value="P:chromosome segregation"/>
    <property type="evidence" value="ECO:0007669"/>
    <property type="project" value="UniProtKB-KW"/>
</dbReference>
<proteinExistence type="inferred from homology"/>
<dbReference type="GO" id="GO:0003677">
    <property type="term" value="F:DNA binding"/>
    <property type="evidence" value="ECO:0007669"/>
    <property type="project" value="UniProtKB-KW"/>
</dbReference>
<dbReference type="NCBIfam" id="TIGR00180">
    <property type="entry name" value="parB_part"/>
    <property type="match status" value="1"/>
</dbReference>
<dbReference type="SUPFAM" id="SSF109709">
    <property type="entry name" value="KorB DNA-binding domain-like"/>
    <property type="match status" value="1"/>
</dbReference>